<dbReference type="EMBL" id="CAMKVN010020687">
    <property type="protein sequence ID" value="CAI2199236.1"/>
    <property type="molecule type" value="Genomic_DNA"/>
</dbReference>
<dbReference type="AlphaFoldDB" id="A0A9W4TD69"/>
<gene>
    <name evidence="7" type="ORF">FWILDA_LOCUS18973</name>
</gene>
<evidence type="ECO:0000256" key="4">
    <source>
        <dbReference type="ARBA" id="ARBA00022723"/>
    </source>
</evidence>
<evidence type="ECO:0000313" key="8">
    <source>
        <dbReference type="Proteomes" id="UP001153678"/>
    </source>
</evidence>
<dbReference type="OrthoDB" id="2370087at2759"/>
<keyword evidence="4" id="KW-0479">Metal-binding</keyword>
<dbReference type="PANTHER" id="PTHR15422:SF24">
    <property type="entry name" value="DOMON RELATED DOMAIN-CONTAINING PROTEIN"/>
    <property type="match status" value="1"/>
</dbReference>
<protein>
    <submittedName>
        <fullName evidence="7">16939_t:CDS:1</fullName>
    </submittedName>
</protein>
<dbReference type="GO" id="GO:0140575">
    <property type="term" value="F:transmembrane monodehydroascorbate reductase activity"/>
    <property type="evidence" value="ECO:0007669"/>
    <property type="project" value="InterPro"/>
</dbReference>
<evidence type="ECO:0000256" key="3">
    <source>
        <dbReference type="ARBA" id="ARBA00022617"/>
    </source>
</evidence>
<feature type="transmembrane region" description="Helical" evidence="6">
    <location>
        <begin position="110"/>
        <end position="134"/>
    </location>
</feature>
<dbReference type="Gene3D" id="1.20.120.1770">
    <property type="match status" value="1"/>
</dbReference>
<feature type="transmembrane region" description="Helical" evidence="6">
    <location>
        <begin position="178"/>
        <end position="199"/>
    </location>
</feature>
<keyword evidence="6" id="KW-0472">Membrane</keyword>
<accession>A0A9W4TD69</accession>
<keyword evidence="5" id="KW-0408">Iron</keyword>
<evidence type="ECO:0000256" key="5">
    <source>
        <dbReference type="ARBA" id="ARBA00023004"/>
    </source>
</evidence>
<comment type="caution">
    <text evidence="7">The sequence shown here is derived from an EMBL/GenBank/DDBJ whole genome shotgun (WGS) entry which is preliminary data.</text>
</comment>
<keyword evidence="3" id="KW-0349">Heme</keyword>
<feature type="non-terminal residue" evidence="7">
    <location>
        <position position="1"/>
    </location>
</feature>
<dbReference type="InterPro" id="IPR045150">
    <property type="entry name" value="CYB561D1/2"/>
</dbReference>
<dbReference type="PANTHER" id="PTHR15422">
    <property type="entry name" value="OS05G0565100 PROTEIN"/>
    <property type="match status" value="1"/>
</dbReference>
<comment type="subcellular location">
    <subcellularLocation>
        <location evidence="2">Membrane</location>
        <topology evidence="2">Multi-pass membrane protein</topology>
    </subcellularLocation>
</comment>
<reference evidence="7" key="1">
    <citation type="submission" date="2022-08" db="EMBL/GenBank/DDBJ databases">
        <authorList>
            <person name="Kallberg Y."/>
            <person name="Tangrot J."/>
            <person name="Rosling A."/>
        </authorList>
    </citation>
    <scope>NUCLEOTIDE SEQUENCE</scope>
    <source>
        <strain evidence="7">Wild A</strain>
    </source>
</reference>
<keyword evidence="6" id="KW-1133">Transmembrane helix</keyword>
<sequence length="203" mass="22461">VKNYKVDLSNYHAAEAGYHPPIKETSDGLEMKNSNAAASRGITKIEFSRLLNPSGRKQIKHGKMKYIMAYNPSSSGFSYHGNNRQMVLIDFYTNELSASTMAGIQKTTRFFHGLGMILTWCLLFPISIFIVRFHKHTNNYLKIHRSVQVLGGISISTFGAAAIATMTETKTPHAWMGLTIYSLVFVQLGLGLAAIWGQAAVVS</sequence>
<evidence type="ECO:0000256" key="6">
    <source>
        <dbReference type="SAM" id="Phobius"/>
    </source>
</evidence>
<feature type="transmembrane region" description="Helical" evidence="6">
    <location>
        <begin position="146"/>
        <end position="166"/>
    </location>
</feature>
<comment type="cofactor">
    <cofactor evidence="1">
        <name>heme b</name>
        <dbReference type="ChEBI" id="CHEBI:60344"/>
    </cofactor>
</comment>
<name>A0A9W4TD69_9GLOM</name>
<keyword evidence="8" id="KW-1185">Reference proteome</keyword>
<keyword evidence="6" id="KW-0812">Transmembrane</keyword>
<evidence type="ECO:0000313" key="7">
    <source>
        <dbReference type="EMBL" id="CAI2199236.1"/>
    </source>
</evidence>
<proteinExistence type="predicted"/>
<dbReference type="GO" id="GO:0020037">
    <property type="term" value="F:heme binding"/>
    <property type="evidence" value="ECO:0007669"/>
    <property type="project" value="TreeGrafter"/>
</dbReference>
<evidence type="ECO:0000256" key="1">
    <source>
        <dbReference type="ARBA" id="ARBA00001970"/>
    </source>
</evidence>
<evidence type="ECO:0000256" key="2">
    <source>
        <dbReference type="ARBA" id="ARBA00004141"/>
    </source>
</evidence>
<dbReference type="GO" id="GO:0016020">
    <property type="term" value="C:membrane"/>
    <property type="evidence" value="ECO:0007669"/>
    <property type="project" value="UniProtKB-SubCell"/>
</dbReference>
<feature type="non-terminal residue" evidence="7">
    <location>
        <position position="203"/>
    </location>
</feature>
<organism evidence="7 8">
    <name type="scientific">Funneliformis geosporum</name>
    <dbReference type="NCBI Taxonomy" id="1117311"/>
    <lineage>
        <taxon>Eukaryota</taxon>
        <taxon>Fungi</taxon>
        <taxon>Fungi incertae sedis</taxon>
        <taxon>Mucoromycota</taxon>
        <taxon>Glomeromycotina</taxon>
        <taxon>Glomeromycetes</taxon>
        <taxon>Glomerales</taxon>
        <taxon>Glomeraceae</taxon>
        <taxon>Funneliformis</taxon>
    </lineage>
</organism>
<dbReference type="GO" id="GO:0046872">
    <property type="term" value="F:metal ion binding"/>
    <property type="evidence" value="ECO:0007669"/>
    <property type="project" value="UniProtKB-KW"/>
</dbReference>
<dbReference type="Proteomes" id="UP001153678">
    <property type="component" value="Unassembled WGS sequence"/>
</dbReference>